<dbReference type="PROSITE" id="PS50181">
    <property type="entry name" value="FBOX"/>
    <property type="match status" value="1"/>
</dbReference>
<gene>
    <name evidence="2" type="ORF">OSB04_011860</name>
</gene>
<dbReference type="SUPFAM" id="SSF81383">
    <property type="entry name" value="F-box domain"/>
    <property type="match status" value="1"/>
</dbReference>
<feature type="domain" description="F-box" evidence="1">
    <location>
        <begin position="55"/>
        <end position="101"/>
    </location>
</feature>
<dbReference type="InterPro" id="IPR025886">
    <property type="entry name" value="PP2-like"/>
</dbReference>
<dbReference type="Proteomes" id="UP001172457">
    <property type="component" value="Chromosome 3"/>
</dbReference>
<evidence type="ECO:0000313" key="3">
    <source>
        <dbReference type="Proteomes" id="UP001172457"/>
    </source>
</evidence>
<protein>
    <recommendedName>
        <fullName evidence="1">F-box domain-containing protein</fullName>
    </recommendedName>
</protein>
<dbReference type="PANTHER" id="PTHR32278:SF15">
    <property type="entry name" value="F-BOX PROTEIN PP2-B13-RELATED"/>
    <property type="match status" value="1"/>
</dbReference>
<evidence type="ECO:0000313" key="2">
    <source>
        <dbReference type="EMBL" id="KAJ9557246.1"/>
    </source>
</evidence>
<dbReference type="Pfam" id="PF14299">
    <property type="entry name" value="PP2"/>
    <property type="match status" value="1"/>
</dbReference>
<dbReference type="InterPro" id="IPR036047">
    <property type="entry name" value="F-box-like_dom_sf"/>
</dbReference>
<dbReference type="CDD" id="cd22162">
    <property type="entry name" value="F-box_AtSKIP3-like"/>
    <property type="match status" value="1"/>
</dbReference>
<proteinExistence type="predicted"/>
<keyword evidence="3" id="KW-1185">Reference proteome</keyword>
<evidence type="ECO:0000259" key="1">
    <source>
        <dbReference type="PROSITE" id="PS50181"/>
    </source>
</evidence>
<dbReference type="PANTHER" id="PTHR32278">
    <property type="entry name" value="F-BOX DOMAIN-CONTAINING PROTEIN"/>
    <property type="match status" value="1"/>
</dbReference>
<comment type="caution">
    <text evidence="2">The sequence shown here is derived from an EMBL/GenBank/DDBJ whole genome shotgun (WGS) entry which is preliminary data.</text>
</comment>
<reference evidence="2" key="1">
    <citation type="submission" date="2023-03" db="EMBL/GenBank/DDBJ databases">
        <title>Chromosome-scale reference genome and RAD-based genetic map of yellow starthistle (Centaurea solstitialis) reveal putative structural variation and QTLs associated with invader traits.</title>
        <authorList>
            <person name="Reatini B."/>
            <person name="Cang F.A."/>
            <person name="Jiang Q."/>
            <person name="Mckibben M.T.W."/>
            <person name="Barker M.S."/>
            <person name="Rieseberg L.H."/>
            <person name="Dlugosch K.M."/>
        </authorList>
    </citation>
    <scope>NUCLEOTIDE SEQUENCE</scope>
    <source>
        <strain evidence="2">CAN-66</strain>
        <tissue evidence="2">Leaf</tissue>
    </source>
</reference>
<dbReference type="AlphaFoldDB" id="A0AA38TL00"/>
<dbReference type="EMBL" id="JARYMX010000003">
    <property type="protein sequence ID" value="KAJ9557246.1"/>
    <property type="molecule type" value="Genomic_DNA"/>
</dbReference>
<sequence>MHPTLLNPLALHLANIYITTLSITHQISISTSFNSTSISSFQENQEILKLTEKMATKLNMLPEDCLSTILSLTSPADACRLTIASSSLRLAAESDTVWSRFLPSDLPRIISRAHSQLDFSSKKELYFKLCDSILVDGGIRSFSLDKVSGKKCCVLSARALSISLSNEPNHWKWTSNSASRFSEVIELKTISSMQIEGRINTENLSPNTTYGAYLVIKVSDRAFGLDSIPSETSVSKNECSVTNTAYLCPLENKRQQLESLFFMNRRRMMEKRVVEGEGRRPSKREDGWMEIELGEFFVGEKSEEVKMNLMEVKGHQLKGGLIIEGIEIRHKC</sequence>
<accession>A0AA38TL00</accession>
<name>A0AA38TL00_9ASTR</name>
<organism evidence="2 3">
    <name type="scientific">Centaurea solstitialis</name>
    <name type="common">yellow star-thistle</name>
    <dbReference type="NCBI Taxonomy" id="347529"/>
    <lineage>
        <taxon>Eukaryota</taxon>
        <taxon>Viridiplantae</taxon>
        <taxon>Streptophyta</taxon>
        <taxon>Embryophyta</taxon>
        <taxon>Tracheophyta</taxon>
        <taxon>Spermatophyta</taxon>
        <taxon>Magnoliopsida</taxon>
        <taxon>eudicotyledons</taxon>
        <taxon>Gunneridae</taxon>
        <taxon>Pentapetalae</taxon>
        <taxon>asterids</taxon>
        <taxon>campanulids</taxon>
        <taxon>Asterales</taxon>
        <taxon>Asteraceae</taxon>
        <taxon>Carduoideae</taxon>
        <taxon>Cardueae</taxon>
        <taxon>Centaureinae</taxon>
        <taxon>Centaurea</taxon>
    </lineage>
</organism>
<dbReference type="InterPro" id="IPR001810">
    <property type="entry name" value="F-box_dom"/>
</dbReference>